<evidence type="ECO:0000259" key="5">
    <source>
        <dbReference type="PROSITE" id="PS50931"/>
    </source>
</evidence>
<dbReference type="STRING" id="247633.GP2143_02130"/>
<dbReference type="PANTHER" id="PTHR30126:SF81">
    <property type="entry name" value="HTH-TYPE TRANSCRIPTIONAL REGULATOR ILVY"/>
    <property type="match status" value="1"/>
</dbReference>
<dbReference type="Proteomes" id="UP000004931">
    <property type="component" value="Unassembled WGS sequence"/>
</dbReference>
<dbReference type="InterPro" id="IPR005119">
    <property type="entry name" value="LysR_subst-bd"/>
</dbReference>
<dbReference type="AlphaFoldDB" id="A0YG53"/>
<comment type="caution">
    <text evidence="6">The sequence shown here is derived from an EMBL/GenBank/DDBJ whole genome shotgun (WGS) entry which is preliminary data.</text>
</comment>
<gene>
    <name evidence="6" type="ORF">GP2143_02130</name>
</gene>
<evidence type="ECO:0000313" key="6">
    <source>
        <dbReference type="EMBL" id="EAW30303.1"/>
    </source>
</evidence>
<dbReference type="InterPro" id="IPR000847">
    <property type="entry name" value="LysR_HTH_N"/>
</dbReference>
<proteinExistence type="inferred from homology"/>
<keyword evidence="4" id="KW-0804">Transcription</keyword>
<dbReference type="Pfam" id="PF03466">
    <property type="entry name" value="LysR_substrate"/>
    <property type="match status" value="1"/>
</dbReference>
<dbReference type="SUPFAM" id="SSF46785">
    <property type="entry name" value="Winged helix' DNA-binding domain"/>
    <property type="match status" value="1"/>
</dbReference>
<keyword evidence="3" id="KW-0238">DNA-binding</keyword>
<dbReference type="InterPro" id="IPR036390">
    <property type="entry name" value="WH_DNA-bd_sf"/>
</dbReference>
<organism evidence="6 7">
    <name type="scientific">marine gamma proteobacterium HTCC2143</name>
    <dbReference type="NCBI Taxonomy" id="247633"/>
    <lineage>
        <taxon>Bacteria</taxon>
        <taxon>Pseudomonadati</taxon>
        <taxon>Pseudomonadota</taxon>
        <taxon>Gammaproteobacteria</taxon>
        <taxon>Cellvibrionales</taxon>
        <taxon>Spongiibacteraceae</taxon>
        <taxon>BD1-7 clade</taxon>
    </lineage>
</organism>
<dbReference type="FunFam" id="1.10.10.10:FF:000001">
    <property type="entry name" value="LysR family transcriptional regulator"/>
    <property type="match status" value="1"/>
</dbReference>
<evidence type="ECO:0000256" key="3">
    <source>
        <dbReference type="ARBA" id="ARBA00023125"/>
    </source>
</evidence>
<name>A0YG53_9GAMM</name>
<dbReference type="GO" id="GO:0003700">
    <property type="term" value="F:DNA-binding transcription factor activity"/>
    <property type="evidence" value="ECO:0007669"/>
    <property type="project" value="InterPro"/>
</dbReference>
<evidence type="ECO:0000256" key="4">
    <source>
        <dbReference type="ARBA" id="ARBA00023163"/>
    </source>
</evidence>
<evidence type="ECO:0000313" key="7">
    <source>
        <dbReference type="Proteomes" id="UP000004931"/>
    </source>
</evidence>
<dbReference type="Gene3D" id="1.10.10.10">
    <property type="entry name" value="Winged helix-like DNA-binding domain superfamily/Winged helix DNA-binding domain"/>
    <property type="match status" value="1"/>
</dbReference>
<dbReference type="PANTHER" id="PTHR30126">
    <property type="entry name" value="HTH-TYPE TRANSCRIPTIONAL REGULATOR"/>
    <property type="match status" value="1"/>
</dbReference>
<dbReference type="OrthoDB" id="9803735at2"/>
<keyword evidence="2" id="KW-0805">Transcription regulation</keyword>
<dbReference type="InterPro" id="IPR036388">
    <property type="entry name" value="WH-like_DNA-bd_sf"/>
</dbReference>
<dbReference type="Gene3D" id="3.40.190.290">
    <property type="match status" value="1"/>
</dbReference>
<reference evidence="6 7" key="1">
    <citation type="journal article" date="2010" name="J. Bacteriol.">
        <title>Genome sequence of the oligotrophic marine Gammaproteobacterium HTCC2143, isolated from the Oregon Coast.</title>
        <authorList>
            <person name="Oh H.M."/>
            <person name="Kang I."/>
            <person name="Ferriera S."/>
            <person name="Giovannoni S.J."/>
            <person name="Cho J.C."/>
        </authorList>
    </citation>
    <scope>NUCLEOTIDE SEQUENCE [LARGE SCALE GENOMIC DNA]</scope>
    <source>
        <strain evidence="6 7">HTCC2143</strain>
    </source>
</reference>
<dbReference type="EMBL" id="AAVT01000009">
    <property type="protein sequence ID" value="EAW30303.1"/>
    <property type="molecule type" value="Genomic_DNA"/>
</dbReference>
<keyword evidence="7" id="KW-1185">Reference proteome</keyword>
<dbReference type="NCBIfam" id="NF008722">
    <property type="entry name" value="PRK11716.1"/>
    <property type="match status" value="1"/>
</dbReference>
<dbReference type="SUPFAM" id="SSF53850">
    <property type="entry name" value="Periplasmic binding protein-like II"/>
    <property type="match status" value="1"/>
</dbReference>
<accession>A0YG53</accession>
<dbReference type="Pfam" id="PF00126">
    <property type="entry name" value="HTH_1"/>
    <property type="match status" value="1"/>
</dbReference>
<dbReference type="PROSITE" id="PS50931">
    <property type="entry name" value="HTH_LYSR"/>
    <property type="match status" value="1"/>
</dbReference>
<protein>
    <submittedName>
        <fullName evidence="6">Transcriptional regulator ilvY</fullName>
    </submittedName>
</protein>
<dbReference type="eggNOG" id="COG0583">
    <property type="taxonomic scope" value="Bacteria"/>
</dbReference>
<evidence type="ECO:0000256" key="2">
    <source>
        <dbReference type="ARBA" id="ARBA00023015"/>
    </source>
</evidence>
<dbReference type="CDD" id="cd08430">
    <property type="entry name" value="PBP2_IlvY"/>
    <property type="match status" value="1"/>
</dbReference>
<sequence length="303" mass="33751">MDTKQLQLFLHLSTSLHFGQTGEALHLSASAVSRSVKRMEEEVGQRLLERDNRSVRLTEVGRQFQTYARQSLGQWQSFSEAVKQGTEGLEGEISVFCSVTAAYSILSDVLEPFRRRYPDIEIKLRTGDQADGITHLLNGEDDIAIAARPDKLSARLQFFTLTYSPLLFIYPAIHCAVEGHIQSHLAVGAELPWQEIPFIVSERGLARTRLDQWFRSHGVKPDIYAQVSGHEAIVSMVGLGFGVGVVPELVLVNSPLKDKVQVLDVQPPLVPFAVGMSASAQRLENPLVKAFWECAKSSYRSEF</sequence>
<dbReference type="InterPro" id="IPR037404">
    <property type="entry name" value="IlvY_PBP2"/>
</dbReference>
<dbReference type="GO" id="GO:0000976">
    <property type="term" value="F:transcription cis-regulatory region binding"/>
    <property type="evidence" value="ECO:0007669"/>
    <property type="project" value="TreeGrafter"/>
</dbReference>
<feature type="domain" description="HTH lysR-type" evidence="5">
    <location>
        <begin position="1"/>
        <end position="58"/>
    </location>
</feature>
<comment type="similarity">
    <text evidence="1">Belongs to the LysR transcriptional regulatory family.</text>
</comment>
<evidence type="ECO:0000256" key="1">
    <source>
        <dbReference type="ARBA" id="ARBA00009437"/>
    </source>
</evidence>